<evidence type="ECO:0000256" key="2">
    <source>
        <dbReference type="ARBA" id="ARBA00005551"/>
    </source>
</evidence>
<evidence type="ECO:0000256" key="3">
    <source>
        <dbReference type="ARBA" id="ARBA00022448"/>
    </source>
</evidence>
<keyword evidence="7" id="KW-0633">Potassium transport</keyword>
<dbReference type="PROSITE" id="PS51201">
    <property type="entry name" value="RCK_N"/>
    <property type="match status" value="1"/>
</dbReference>
<dbReference type="GO" id="GO:0015297">
    <property type="term" value="F:antiporter activity"/>
    <property type="evidence" value="ECO:0007669"/>
    <property type="project" value="UniProtKB-KW"/>
</dbReference>
<evidence type="ECO:0000313" key="16">
    <source>
        <dbReference type="EMBL" id="HGZ43778.1"/>
    </source>
</evidence>
<evidence type="ECO:0000256" key="8">
    <source>
        <dbReference type="ARBA" id="ARBA00022692"/>
    </source>
</evidence>
<evidence type="ECO:0000256" key="11">
    <source>
        <dbReference type="ARBA" id="ARBA00023065"/>
    </source>
</evidence>
<dbReference type="GO" id="GO:1902600">
    <property type="term" value="P:proton transmembrane transport"/>
    <property type="evidence" value="ECO:0007669"/>
    <property type="project" value="InterPro"/>
</dbReference>
<dbReference type="Pfam" id="PF00999">
    <property type="entry name" value="Na_H_Exchanger"/>
    <property type="match status" value="1"/>
</dbReference>
<comment type="caution">
    <text evidence="16">The sequence shown here is derived from an EMBL/GenBank/DDBJ whole genome shotgun (WGS) entry which is preliminary data.</text>
</comment>
<feature type="domain" description="RCK N-terminal" evidence="15">
    <location>
        <begin position="415"/>
        <end position="539"/>
    </location>
</feature>
<dbReference type="PANTHER" id="PTHR46157">
    <property type="entry name" value="K(+) EFFLUX ANTIPORTER 3, CHLOROPLASTIC"/>
    <property type="match status" value="1"/>
</dbReference>
<keyword evidence="5" id="KW-1003">Cell membrane</keyword>
<dbReference type="GO" id="GO:0008324">
    <property type="term" value="F:monoatomic cation transmembrane transporter activity"/>
    <property type="evidence" value="ECO:0007669"/>
    <property type="project" value="InterPro"/>
</dbReference>
<feature type="transmembrane region" description="Helical" evidence="14">
    <location>
        <begin position="57"/>
        <end position="76"/>
    </location>
</feature>
<dbReference type="InterPro" id="IPR003148">
    <property type="entry name" value="RCK_N"/>
</dbReference>
<protein>
    <submittedName>
        <fullName evidence="16">Potassium transporter</fullName>
    </submittedName>
</protein>
<feature type="region of interest" description="Disordered" evidence="13">
    <location>
        <begin position="606"/>
        <end position="626"/>
    </location>
</feature>
<dbReference type="FunFam" id="3.40.50.720:FF:000036">
    <property type="entry name" value="Glutathione-regulated potassium-efflux system protein KefB"/>
    <property type="match status" value="1"/>
</dbReference>
<evidence type="ECO:0000256" key="13">
    <source>
        <dbReference type="SAM" id="MobiDB-lite"/>
    </source>
</evidence>
<dbReference type="InterPro" id="IPR038770">
    <property type="entry name" value="Na+/solute_symporter_sf"/>
</dbReference>
<feature type="transmembrane region" description="Helical" evidence="14">
    <location>
        <begin position="88"/>
        <end position="112"/>
    </location>
</feature>
<comment type="similarity">
    <text evidence="2">Belongs to the monovalent cation:proton antiporter 2 (CPA2) transporter (TC 2.A.37) family.</text>
</comment>
<accession>A0A832MN63</accession>
<dbReference type="GO" id="GO:0006813">
    <property type="term" value="P:potassium ion transport"/>
    <property type="evidence" value="ECO:0007669"/>
    <property type="project" value="UniProtKB-KW"/>
</dbReference>
<feature type="transmembrane region" description="Helical" evidence="14">
    <location>
        <begin position="32"/>
        <end position="51"/>
    </location>
</feature>
<organism evidence="16">
    <name type="scientific">Eiseniibacteriota bacterium</name>
    <dbReference type="NCBI Taxonomy" id="2212470"/>
    <lineage>
        <taxon>Bacteria</taxon>
        <taxon>Candidatus Eiseniibacteriota</taxon>
    </lineage>
</organism>
<dbReference type="PANTHER" id="PTHR46157:SF4">
    <property type="entry name" value="K(+) EFFLUX ANTIPORTER 3, CHLOROPLASTIC"/>
    <property type="match status" value="1"/>
</dbReference>
<evidence type="ECO:0000256" key="6">
    <source>
        <dbReference type="ARBA" id="ARBA00022519"/>
    </source>
</evidence>
<gene>
    <name evidence="16" type="ORF">ENR23_10205</name>
</gene>
<sequence length="626" mass="66244">MHGQDFFLQAFVYLAAAVVAVPVARRFGLGSVLGYLLAGVAIGPYGLRLVGAEGQDVMHFAEFGVVMMLFLVGLELEPSLLWRLRGPLFGMGGLQVAGTGAALGAAGIALGLPWTQALAAGLILSLSSTAIVLQSLGEKGLLRSDGGQRSFAVLLFQDLAVIPMLALLPLLAAGRAAHGAGEAHATRWVEDLAPWAQTGVVLGAVAAIVLAGQFVVRPAFRAIARTGLRELFTAAALLLVIGIALLMSLVGLSPALGTFLAGVVLANSEYRHELESDIEPFKGLLLGVFFIAVGASIDFALVAARPGEVAGVVLGLVAVKGAVLFAIGRLFRMSLDHNLMFAFALAQGGEFCFVLLSFAVQGGVLPAGLAGLLVASVALSMALTPFLMLFEERVLRPRLGTRAAPAREADAVHERNPVLIAGFGGFGSVVGRLLAANGVRATVLEADADHVEVLRRLGLRVFYGDASRHDLLHAAGAAEARLVVVAAGDSARTLDIVRTVRRHFPQARVLARAHGRSEAYELLDAGAHEVYRDTLDTALRLGCDALRHLGRRAFPAHRSAQAFRRRDEESVRALAALRHDRAAYLGEARRRIRDLEDALRADLESHDDARDAGWDPESLRREHGGG</sequence>
<keyword evidence="10 14" id="KW-1133">Transmembrane helix</keyword>
<dbReference type="FunFam" id="1.20.1530.20:FF:000001">
    <property type="entry name" value="Glutathione-regulated potassium-efflux system protein KefB"/>
    <property type="match status" value="1"/>
</dbReference>
<dbReference type="InterPro" id="IPR036291">
    <property type="entry name" value="NAD(P)-bd_dom_sf"/>
</dbReference>
<evidence type="ECO:0000256" key="9">
    <source>
        <dbReference type="ARBA" id="ARBA00022958"/>
    </source>
</evidence>
<evidence type="ECO:0000256" key="10">
    <source>
        <dbReference type="ARBA" id="ARBA00022989"/>
    </source>
</evidence>
<keyword evidence="8 14" id="KW-0812">Transmembrane</keyword>
<dbReference type="Pfam" id="PF02254">
    <property type="entry name" value="TrkA_N"/>
    <property type="match status" value="1"/>
</dbReference>
<dbReference type="NCBIfam" id="TIGR00932">
    <property type="entry name" value="2a37"/>
    <property type="match status" value="1"/>
</dbReference>
<feature type="transmembrane region" description="Helical" evidence="14">
    <location>
        <begin position="367"/>
        <end position="390"/>
    </location>
</feature>
<evidence type="ECO:0000256" key="14">
    <source>
        <dbReference type="SAM" id="Phobius"/>
    </source>
</evidence>
<feature type="transmembrane region" description="Helical" evidence="14">
    <location>
        <begin position="118"/>
        <end position="137"/>
    </location>
</feature>
<feature type="transmembrane region" description="Helical" evidence="14">
    <location>
        <begin position="149"/>
        <end position="172"/>
    </location>
</feature>
<dbReference type="GO" id="GO:0005886">
    <property type="term" value="C:plasma membrane"/>
    <property type="evidence" value="ECO:0007669"/>
    <property type="project" value="UniProtKB-SubCell"/>
</dbReference>
<evidence type="ECO:0000259" key="15">
    <source>
        <dbReference type="PROSITE" id="PS51201"/>
    </source>
</evidence>
<dbReference type="SUPFAM" id="SSF51735">
    <property type="entry name" value="NAD(P)-binding Rossmann-fold domains"/>
    <property type="match status" value="1"/>
</dbReference>
<evidence type="ECO:0000256" key="5">
    <source>
        <dbReference type="ARBA" id="ARBA00022475"/>
    </source>
</evidence>
<feature type="transmembrane region" description="Helical" evidence="14">
    <location>
        <begin position="284"/>
        <end position="303"/>
    </location>
</feature>
<feature type="transmembrane region" description="Helical" evidence="14">
    <location>
        <begin position="6"/>
        <end position="25"/>
    </location>
</feature>
<feature type="transmembrane region" description="Helical" evidence="14">
    <location>
        <begin position="339"/>
        <end position="361"/>
    </location>
</feature>
<reference evidence="16" key="1">
    <citation type="journal article" date="2020" name="mSystems">
        <title>Genome- and Community-Level Interaction Insights into Carbon Utilization and Element Cycling Functions of Hydrothermarchaeota in Hydrothermal Sediment.</title>
        <authorList>
            <person name="Zhou Z."/>
            <person name="Liu Y."/>
            <person name="Xu W."/>
            <person name="Pan J."/>
            <person name="Luo Z.H."/>
            <person name="Li M."/>
        </authorList>
    </citation>
    <scope>NUCLEOTIDE SEQUENCE [LARGE SCALE GENOMIC DNA]</scope>
    <source>
        <strain evidence="16">SpSt-381</strain>
    </source>
</reference>
<keyword evidence="6" id="KW-0997">Cell inner membrane</keyword>
<evidence type="ECO:0000256" key="4">
    <source>
        <dbReference type="ARBA" id="ARBA00022449"/>
    </source>
</evidence>
<keyword evidence="12 14" id="KW-0472">Membrane</keyword>
<dbReference type="Gene3D" id="3.40.50.720">
    <property type="entry name" value="NAD(P)-binding Rossmann-like Domain"/>
    <property type="match status" value="1"/>
</dbReference>
<keyword evidence="4" id="KW-0050">Antiport</keyword>
<evidence type="ECO:0000256" key="7">
    <source>
        <dbReference type="ARBA" id="ARBA00022538"/>
    </source>
</evidence>
<dbReference type="InterPro" id="IPR004771">
    <property type="entry name" value="K/H_exchanger"/>
</dbReference>
<proteinExistence type="inferred from homology"/>
<feature type="transmembrane region" description="Helical" evidence="14">
    <location>
        <begin position="309"/>
        <end position="327"/>
    </location>
</feature>
<dbReference type="AlphaFoldDB" id="A0A832MN63"/>
<feature type="transmembrane region" description="Helical" evidence="14">
    <location>
        <begin position="228"/>
        <end position="249"/>
    </location>
</feature>
<feature type="transmembrane region" description="Helical" evidence="14">
    <location>
        <begin position="192"/>
        <end position="216"/>
    </location>
</feature>
<dbReference type="EMBL" id="DSQF01000020">
    <property type="protein sequence ID" value="HGZ43778.1"/>
    <property type="molecule type" value="Genomic_DNA"/>
</dbReference>
<name>A0A832MN63_UNCEI</name>
<dbReference type="Gene3D" id="1.20.1530.20">
    <property type="match status" value="1"/>
</dbReference>
<keyword evidence="3" id="KW-0813">Transport</keyword>
<keyword evidence="11" id="KW-0406">Ion transport</keyword>
<dbReference type="InterPro" id="IPR006153">
    <property type="entry name" value="Cation/H_exchanger_TM"/>
</dbReference>
<comment type="subcellular location">
    <subcellularLocation>
        <location evidence="1">Cell inner membrane</location>
        <topology evidence="1">Multi-pass membrane protein</topology>
    </subcellularLocation>
</comment>
<evidence type="ECO:0000256" key="12">
    <source>
        <dbReference type="ARBA" id="ARBA00023136"/>
    </source>
</evidence>
<keyword evidence="9" id="KW-0630">Potassium</keyword>
<evidence type="ECO:0000256" key="1">
    <source>
        <dbReference type="ARBA" id="ARBA00004429"/>
    </source>
</evidence>